<dbReference type="PANTHER" id="PTHR43004">
    <property type="entry name" value="TRK SYSTEM POTASSIUM UPTAKE PROTEIN"/>
    <property type="match status" value="1"/>
</dbReference>
<comment type="cofactor">
    <cofactor evidence="1">
        <name>FAD</name>
        <dbReference type="ChEBI" id="CHEBI:57692"/>
    </cofactor>
</comment>
<keyword evidence="2" id="KW-0285">Flavoprotein</keyword>
<evidence type="ECO:0000256" key="1">
    <source>
        <dbReference type="ARBA" id="ARBA00001974"/>
    </source>
</evidence>
<evidence type="ECO:0000256" key="2">
    <source>
        <dbReference type="ARBA" id="ARBA00022630"/>
    </source>
</evidence>
<dbReference type="InterPro" id="IPR002938">
    <property type="entry name" value="FAD-bd"/>
</dbReference>
<organism evidence="5 6">
    <name type="scientific">Brevundimonas denitrificans</name>
    <dbReference type="NCBI Taxonomy" id="1443434"/>
    <lineage>
        <taxon>Bacteria</taxon>
        <taxon>Pseudomonadati</taxon>
        <taxon>Pseudomonadota</taxon>
        <taxon>Alphaproteobacteria</taxon>
        <taxon>Caulobacterales</taxon>
        <taxon>Caulobacteraceae</taxon>
        <taxon>Brevundimonas</taxon>
    </lineage>
</organism>
<keyword evidence="6" id="KW-1185">Reference proteome</keyword>
<evidence type="ECO:0000259" key="4">
    <source>
        <dbReference type="Pfam" id="PF01494"/>
    </source>
</evidence>
<accession>A0ABQ6BGA9</accession>
<evidence type="ECO:0000256" key="3">
    <source>
        <dbReference type="ARBA" id="ARBA00022827"/>
    </source>
</evidence>
<dbReference type="EMBL" id="BSOY01000014">
    <property type="protein sequence ID" value="GLS00981.1"/>
    <property type="molecule type" value="Genomic_DNA"/>
</dbReference>
<dbReference type="SUPFAM" id="SSF51905">
    <property type="entry name" value="FAD/NAD(P)-binding domain"/>
    <property type="match status" value="1"/>
</dbReference>
<sequence length="369" mass="39074">MTRPAQVLIVGAGPTGLAAALFLTRRGVPVRIIDAAPEPTRTSKALGVNPRTLKLLEDTGVTAAIEAEAQGVRALRLHRLGRPLATLTIDWAALGADHGMVILPQARTEALLTEALTALGVTVERRLGLTGLSQTGDAVTARLSDGTGVVVPILFAADGAHSAARKALGLDFPGDAWDEPWHLLDIDLTGPAADEAWIDLRPTGPFVCLPFSGRTFRLIGFGPSPLEHLPTGWTAGTVHWASGFHISHRMVEAMTVGRVCLGGDAAHIHSPVGARGMNLGIEDAFVFAACAADFLAGEAGRLDDYGRIRQPVDAAVVRRVRALTAAARARSGRADLIRRLAIPALSRLPFVMNRIIRVGMGLDHPVRVR</sequence>
<protein>
    <recommendedName>
        <fullName evidence="4">FAD-binding domain-containing protein</fullName>
    </recommendedName>
</protein>
<gene>
    <name evidence="5" type="ORF">GCM10007859_09910</name>
</gene>
<dbReference type="Gene3D" id="3.50.50.60">
    <property type="entry name" value="FAD/NAD(P)-binding domain"/>
    <property type="match status" value="1"/>
</dbReference>
<dbReference type="InterPro" id="IPR036188">
    <property type="entry name" value="FAD/NAD-bd_sf"/>
</dbReference>
<dbReference type="Pfam" id="PF01494">
    <property type="entry name" value="FAD_binding_3"/>
    <property type="match status" value="2"/>
</dbReference>
<feature type="domain" description="FAD-binding" evidence="4">
    <location>
        <begin position="5"/>
        <end position="192"/>
    </location>
</feature>
<name>A0ABQ6BGA9_9CAUL</name>
<proteinExistence type="predicted"/>
<dbReference type="PANTHER" id="PTHR43004:SF19">
    <property type="entry name" value="BINDING MONOOXYGENASE, PUTATIVE (JCVI)-RELATED"/>
    <property type="match status" value="1"/>
</dbReference>
<evidence type="ECO:0000313" key="5">
    <source>
        <dbReference type="EMBL" id="GLS00981.1"/>
    </source>
</evidence>
<dbReference type="Proteomes" id="UP001156921">
    <property type="component" value="Unassembled WGS sequence"/>
</dbReference>
<comment type="caution">
    <text evidence="5">The sequence shown here is derived from an EMBL/GenBank/DDBJ whole genome shotgun (WGS) entry which is preliminary data.</text>
</comment>
<dbReference type="RefSeq" id="WP_284221798.1">
    <property type="nucleotide sequence ID" value="NZ_BSOY01000014.1"/>
</dbReference>
<keyword evidence="3" id="KW-0274">FAD</keyword>
<dbReference type="PRINTS" id="PR00420">
    <property type="entry name" value="RNGMNOXGNASE"/>
</dbReference>
<feature type="domain" description="FAD-binding" evidence="4">
    <location>
        <begin position="237"/>
        <end position="319"/>
    </location>
</feature>
<dbReference type="Gene3D" id="3.30.70.2450">
    <property type="match status" value="1"/>
</dbReference>
<evidence type="ECO:0000313" key="6">
    <source>
        <dbReference type="Proteomes" id="UP001156921"/>
    </source>
</evidence>
<dbReference type="InterPro" id="IPR050641">
    <property type="entry name" value="RIFMO-like"/>
</dbReference>
<reference evidence="6" key="1">
    <citation type="journal article" date="2019" name="Int. J. Syst. Evol. Microbiol.">
        <title>The Global Catalogue of Microorganisms (GCM) 10K type strain sequencing project: providing services to taxonomists for standard genome sequencing and annotation.</title>
        <authorList>
            <consortium name="The Broad Institute Genomics Platform"/>
            <consortium name="The Broad Institute Genome Sequencing Center for Infectious Disease"/>
            <person name="Wu L."/>
            <person name="Ma J."/>
        </authorList>
    </citation>
    <scope>NUCLEOTIDE SEQUENCE [LARGE SCALE GENOMIC DNA]</scope>
    <source>
        <strain evidence="6">NBRC 110107</strain>
    </source>
</reference>